<evidence type="ECO:0000313" key="2">
    <source>
        <dbReference type="EnsemblMetazoa" id="GPAI041440-PA"/>
    </source>
</evidence>
<accession>A0A1B0ACR0</accession>
<dbReference type="Proteomes" id="UP000092445">
    <property type="component" value="Unassembled WGS sequence"/>
</dbReference>
<keyword evidence="3" id="KW-1185">Reference proteome</keyword>
<dbReference type="VEuPathDB" id="VectorBase:GPAI041440"/>
<feature type="signal peptide" evidence="1">
    <location>
        <begin position="1"/>
        <end position="24"/>
    </location>
</feature>
<dbReference type="EnsemblMetazoa" id="GPAI041440-RA">
    <property type="protein sequence ID" value="GPAI041440-PA"/>
    <property type="gene ID" value="GPAI041440"/>
</dbReference>
<evidence type="ECO:0000256" key="1">
    <source>
        <dbReference type="SAM" id="SignalP"/>
    </source>
</evidence>
<name>A0A1B0ACR0_GLOPL</name>
<keyword evidence="1" id="KW-0732">Signal</keyword>
<sequence length="151" mass="17045">MKLIFSQQICVAFFLFVLSPALKGHLRSIAVIQYGADPAFCPITPPITPTTVAEYTTFAKTPKQRLPVTISDTTMRNQTIPEAMPTENTIRENIREPNGEMQHGARERCREQKINLAWKLSTKLSETQVNIATACRRCAHEGHNQYNCPNE</sequence>
<dbReference type="AlphaFoldDB" id="A0A1B0ACR0"/>
<feature type="chain" id="PRO_5008403726" description="CCHC-type domain-containing protein" evidence="1">
    <location>
        <begin position="25"/>
        <end position="151"/>
    </location>
</feature>
<organism evidence="2 3">
    <name type="scientific">Glossina pallidipes</name>
    <name type="common">Tsetse fly</name>
    <dbReference type="NCBI Taxonomy" id="7398"/>
    <lineage>
        <taxon>Eukaryota</taxon>
        <taxon>Metazoa</taxon>
        <taxon>Ecdysozoa</taxon>
        <taxon>Arthropoda</taxon>
        <taxon>Hexapoda</taxon>
        <taxon>Insecta</taxon>
        <taxon>Pterygota</taxon>
        <taxon>Neoptera</taxon>
        <taxon>Endopterygota</taxon>
        <taxon>Diptera</taxon>
        <taxon>Brachycera</taxon>
        <taxon>Muscomorpha</taxon>
        <taxon>Hippoboscoidea</taxon>
        <taxon>Glossinidae</taxon>
        <taxon>Glossina</taxon>
    </lineage>
</organism>
<evidence type="ECO:0008006" key="4">
    <source>
        <dbReference type="Google" id="ProtNLM"/>
    </source>
</evidence>
<reference evidence="3" key="1">
    <citation type="submission" date="2014-03" db="EMBL/GenBank/DDBJ databases">
        <authorList>
            <person name="Aksoy S."/>
            <person name="Warren W."/>
            <person name="Wilson R.K."/>
        </authorList>
    </citation>
    <scope>NUCLEOTIDE SEQUENCE [LARGE SCALE GENOMIC DNA]</scope>
    <source>
        <strain evidence="3">IAEA</strain>
    </source>
</reference>
<evidence type="ECO:0000313" key="3">
    <source>
        <dbReference type="Proteomes" id="UP000092445"/>
    </source>
</evidence>
<proteinExistence type="predicted"/>
<protein>
    <recommendedName>
        <fullName evidence="4">CCHC-type domain-containing protein</fullName>
    </recommendedName>
</protein>
<reference evidence="2" key="2">
    <citation type="submission" date="2020-05" db="UniProtKB">
        <authorList>
            <consortium name="EnsemblMetazoa"/>
        </authorList>
    </citation>
    <scope>IDENTIFICATION</scope>
    <source>
        <strain evidence="2">IAEA</strain>
    </source>
</reference>